<dbReference type="InterPro" id="IPR051762">
    <property type="entry name" value="UBF1"/>
</dbReference>
<dbReference type="HOGENOM" id="CLU_021068_1_0_1"/>
<proteinExistence type="predicted"/>
<feature type="domain" description="HMG box" evidence="6">
    <location>
        <begin position="179"/>
        <end position="247"/>
    </location>
</feature>
<feature type="region of interest" description="Disordered" evidence="5">
    <location>
        <begin position="514"/>
        <end position="549"/>
    </location>
</feature>
<dbReference type="GO" id="GO:0005634">
    <property type="term" value="C:nucleus"/>
    <property type="evidence" value="ECO:0007669"/>
    <property type="project" value="UniProtKB-SubCell"/>
</dbReference>
<feature type="region of interest" description="Disordered" evidence="5">
    <location>
        <begin position="1"/>
        <end position="23"/>
    </location>
</feature>
<dbReference type="SMART" id="SM00398">
    <property type="entry name" value="HMG"/>
    <property type="match status" value="5"/>
</dbReference>
<keyword evidence="3 4" id="KW-0539">Nucleus</keyword>
<feature type="DNA-binding region" description="HMG box" evidence="4">
    <location>
        <begin position="366"/>
        <end position="430"/>
    </location>
</feature>
<feature type="compositionally biased region" description="Basic and acidic residues" evidence="5">
    <location>
        <begin position="514"/>
        <end position="529"/>
    </location>
</feature>
<feature type="domain" description="HMG box" evidence="6">
    <location>
        <begin position="462"/>
        <end position="530"/>
    </location>
</feature>
<dbReference type="InterPro" id="IPR009071">
    <property type="entry name" value="HMG_box_dom"/>
</dbReference>
<feature type="DNA-binding region" description="HMG box" evidence="4">
    <location>
        <begin position="462"/>
        <end position="530"/>
    </location>
</feature>
<dbReference type="InterPro" id="IPR036910">
    <property type="entry name" value="HMG_box_dom_sf"/>
</dbReference>
<feature type="compositionally biased region" description="Acidic residues" evidence="5">
    <location>
        <begin position="721"/>
        <end position="731"/>
    </location>
</feature>
<dbReference type="Gene3D" id="1.10.30.10">
    <property type="entry name" value="High mobility group box domain"/>
    <property type="match status" value="5"/>
</dbReference>
<feature type="region of interest" description="Disordered" evidence="5">
    <location>
        <begin position="433"/>
        <end position="460"/>
    </location>
</feature>
<feature type="domain" description="HMG box" evidence="6">
    <location>
        <begin position="546"/>
        <end position="610"/>
    </location>
</feature>
<feature type="compositionally biased region" description="Basic and acidic residues" evidence="5">
    <location>
        <begin position="7"/>
        <end position="18"/>
    </location>
</feature>
<dbReference type="GO" id="GO:0003677">
    <property type="term" value="F:DNA binding"/>
    <property type="evidence" value="ECO:0007669"/>
    <property type="project" value="UniProtKB-UniRule"/>
</dbReference>
<evidence type="ECO:0000313" key="8">
    <source>
        <dbReference type="Proteomes" id="UP000014760"/>
    </source>
</evidence>
<feature type="region of interest" description="Disordered" evidence="5">
    <location>
        <begin position="40"/>
        <end position="79"/>
    </location>
</feature>
<evidence type="ECO:0000256" key="1">
    <source>
        <dbReference type="ARBA" id="ARBA00004123"/>
    </source>
</evidence>
<feature type="compositionally biased region" description="Basic and acidic residues" evidence="5">
    <location>
        <begin position="439"/>
        <end position="460"/>
    </location>
</feature>
<feature type="region of interest" description="Disordered" evidence="5">
    <location>
        <begin position="620"/>
        <end position="731"/>
    </location>
</feature>
<evidence type="ECO:0000313" key="7">
    <source>
        <dbReference type="EnsemblMetazoa" id="CapteP228842"/>
    </source>
</evidence>
<dbReference type="OMA" id="MCRMKWI"/>
<dbReference type="CDD" id="cd21998">
    <property type="entry name" value="HMG-box_UBF1_rpt1-like"/>
    <property type="match status" value="1"/>
</dbReference>
<name>X2B108_CAPTE</name>
<evidence type="ECO:0000256" key="4">
    <source>
        <dbReference type="PROSITE-ProRule" id="PRU00267"/>
    </source>
</evidence>
<dbReference type="SUPFAM" id="SSF47095">
    <property type="entry name" value="HMG-box"/>
    <property type="match status" value="5"/>
</dbReference>
<organism evidence="7 8">
    <name type="scientific">Capitella teleta</name>
    <name type="common">Polychaete worm</name>
    <dbReference type="NCBI Taxonomy" id="283909"/>
    <lineage>
        <taxon>Eukaryota</taxon>
        <taxon>Metazoa</taxon>
        <taxon>Spiralia</taxon>
        <taxon>Lophotrochozoa</taxon>
        <taxon>Annelida</taxon>
        <taxon>Polychaeta</taxon>
        <taxon>Sedentaria</taxon>
        <taxon>Scolecida</taxon>
        <taxon>Capitellidae</taxon>
        <taxon>Capitella</taxon>
    </lineage>
</organism>
<dbReference type="PANTHER" id="PTHR46318">
    <property type="entry name" value="UPSTREAM BINDING TRANSCRIPTION FACTOR"/>
    <property type="match status" value="1"/>
</dbReference>
<feature type="domain" description="HMG box" evidence="6">
    <location>
        <begin position="366"/>
        <end position="430"/>
    </location>
</feature>
<feature type="DNA-binding region" description="HMG box" evidence="4">
    <location>
        <begin position="179"/>
        <end position="247"/>
    </location>
</feature>
<dbReference type="EMBL" id="AMQN01016865">
    <property type="status" value="NOT_ANNOTATED_CDS"/>
    <property type="molecule type" value="Genomic_DNA"/>
</dbReference>
<feature type="compositionally biased region" description="Acidic residues" evidence="5">
    <location>
        <begin position="646"/>
        <end position="664"/>
    </location>
</feature>
<dbReference type="AlphaFoldDB" id="X2B108"/>
<dbReference type="Pfam" id="PF00505">
    <property type="entry name" value="HMG_box"/>
    <property type="match status" value="3"/>
</dbReference>
<keyword evidence="8" id="KW-1185">Reference proteome</keyword>
<feature type="compositionally biased region" description="Acidic residues" evidence="5">
    <location>
        <begin position="674"/>
        <end position="703"/>
    </location>
</feature>
<evidence type="ECO:0000256" key="5">
    <source>
        <dbReference type="SAM" id="MobiDB-lite"/>
    </source>
</evidence>
<comment type="subcellular location">
    <subcellularLocation>
        <location evidence="1">Nucleus</location>
    </subcellularLocation>
</comment>
<reference evidence="8" key="2">
    <citation type="journal article" date="2013" name="Nature">
        <title>Insights into bilaterian evolution from three spiralian genomes.</title>
        <authorList>
            <person name="Simakov O."/>
            <person name="Marletaz F."/>
            <person name="Cho S.J."/>
            <person name="Edsinger-Gonzales E."/>
            <person name="Havlak P."/>
            <person name="Hellsten U."/>
            <person name="Kuo D.H."/>
            <person name="Larsson T."/>
            <person name="Lv J."/>
            <person name="Arendt D."/>
            <person name="Savage R."/>
            <person name="Osoegawa K."/>
            <person name="de Jong P."/>
            <person name="Grimwood J."/>
            <person name="Chapman J.A."/>
            <person name="Shapiro H."/>
            <person name="Aerts A."/>
            <person name="Otillar R.P."/>
            <person name="Terry A.Y."/>
            <person name="Boore J.L."/>
            <person name="Grigoriev I.V."/>
            <person name="Lindberg D.R."/>
            <person name="Seaver E.C."/>
            <person name="Weisblat D.A."/>
            <person name="Putnam N.H."/>
            <person name="Rokhsar D.S."/>
        </authorList>
    </citation>
    <scope>NUCLEOTIDE SEQUENCE</scope>
    <source>
        <strain evidence="8">I ESC-2004</strain>
    </source>
</reference>
<accession>X2B108</accession>
<dbReference type="Proteomes" id="UP000014760">
    <property type="component" value="Unassembled WGS sequence"/>
</dbReference>
<evidence type="ECO:0000256" key="3">
    <source>
        <dbReference type="ARBA" id="ARBA00023242"/>
    </source>
</evidence>
<dbReference type="PANTHER" id="PTHR46318:SF3">
    <property type="entry name" value="UPSTREAM BINDING TRANSCRIPTION FACTOR"/>
    <property type="match status" value="1"/>
</dbReference>
<evidence type="ECO:0000259" key="6">
    <source>
        <dbReference type="PROSITE" id="PS50118"/>
    </source>
</evidence>
<dbReference type="PROSITE" id="PS50118">
    <property type="entry name" value="HMG_BOX_2"/>
    <property type="match status" value="5"/>
</dbReference>
<evidence type="ECO:0000256" key="2">
    <source>
        <dbReference type="ARBA" id="ARBA00023125"/>
    </source>
</evidence>
<feature type="region of interest" description="Disordered" evidence="5">
    <location>
        <begin position="248"/>
        <end position="270"/>
    </location>
</feature>
<reference evidence="8" key="1">
    <citation type="submission" date="2012-12" db="EMBL/GenBank/DDBJ databases">
        <authorList>
            <person name="Hellsten U."/>
            <person name="Grimwood J."/>
            <person name="Chapman J.A."/>
            <person name="Shapiro H."/>
            <person name="Aerts A."/>
            <person name="Otillar R.P."/>
            <person name="Terry A.Y."/>
            <person name="Boore J.L."/>
            <person name="Simakov O."/>
            <person name="Marletaz F."/>
            <person name="Cho S.-J."/>
            <person name="Edsinger-Gonzales E."/>
            <person name="Havlak P."/>
            <person name="Kuo D.-H."/>
            <person name="Larsson T."/>
            <person name="Lv J."/>
            <person name="Arendt D."/>
            <person name="Savage R."/>
            <person name="Osoegawa K."/>
            <person name="de Jong P."/>
            <person name="Lindberg D.R."/>
            <person name="Seaver E.C."/>
            <person name="Weisblat D.A."/>
            <person name="Putnam N.H."/>
            <person name="Grigoriev I.V."/>
            <person name="Rokhsar D.S."/>
        </authorList>
    </citation>
    <scope>NUCLEOTIDE SEQUENCE</scope>
    <source>
        <strain evidence="8">I ESC-2004</strain>
    </source>
</reference>
<feature type="DNA-binding region" description="HMG box" evidence="4">
    <location>
        <begin position="546"/>
        <end position="610"/>
    </location>
</feature>
<feature type="domain" description="HMG box" evidence="6">
    <location>
        <begin position="267"/>
        <end position="335"/>
    </location>
</feature>
<keyword evidence="2 4" id="KW-0238">DNA-binding</keyword>
<reference evidence="7" key="3">
    <citation type="submission" date="2015-06" db="UniProtKB">
        <authorList>
            <consortium name="EnsemblMetazoa"/>
        </authorList>
    </citation>
    <scope>IDENTIFICATION</scope>
</reference>
<dbReference type="EnsemblMetazoa" id="CapteT228842">
    <property type="protein sequence ID" value="CapteP228842"/>
    <property type="gene ID" value="CapteG228842"/>
</dbReference>
<feature type="DNA-binding region" description="HMG box" evidence="4">
    <location>
        <begin position="267"/>
        <end position="335"/>
    </location>
</feature>
<sequence length="731" mass="83512">MAAFMGDNERLMPAADRRKASRRKIGSLVALEASLAAEDADFAVTEPRTSKRRKKSIKKEETVKDEQMEEASELPPALKAETLQNGAEGEWSKGDVEQLLQGMLAMLPADDVAKYSTRQDKVDWSTVTFGVYSAEKCKRKWEEISAKIRKYRTLGELVTEALNAPEEISKAGHKHPDMPKKPLTPYFRYFMDKYKKTAAKNPEASMTDISKFLSVEFKKLSEKKKKKYQDAYEKEKGDYQGALEEFKKNHPEVEISSEGSKKTQKRPPKTTTAMSIFITHKIERANSSGTTEKKQVLYDTYRQQWGTLPDSKKLKYIKKAMKAKAAYDADMAAYCSSNPDYQPKVISTFLTKAEIKIMDKHDGKPERPPPNGYALFTAEQLLLMKDIDNNQRMQEVSKRWRALSAAAKKSYTTRVKRSMTKYQTDYEEYLSSLPEEEQEKIKAEEDARKKPEVKEPVKEARPQKPVAAVFLFCDDKLAEYKKLHPKKSENELRKLMVNVFTHLKEADKEKYRTQEKVLRENFAQHEQKSTHPKSKKAQSLWPGEPKKPPGSVYQCYTKQMLSKLTDIQTSSRMAKISEMWKMLSDKEKNDWMLEREAQVKAYNKQLQKFKKGLNEAELTLYESQHAPTKTKKDRNRNEVPANNVEESSDTDDDDDDDDDDDENKDSDSTSSSDDSSDDDDSSDSDDDDDSDLDSSSDSDSESETDPKKKNTSQLTHASSDDSSEGSDSDSE</sequence>
<protein>
    <recommendedName>
        <fullName evidence="6">HMG box domain-containing protein</fullName>
    </recommendedName>
</protein>